<evidence type="ECO:0000313" key="2">
    <source>
        <dbReference type="Proteomes" id="UP000321306"/>
    </source>
</evidence>
<dbReference type="RefSeq" id="WP_146887390.1">
    <property type="nucleotide sequence ID" value="NZ_BJXB01000020.1"/>
</dbReference>
<reference evidence="1 2" key="1">
    <citation type="submission" date="2019-07" db="EMBL/GenBank/DDBJ databases">
        <title>Whole genome shotgun sequence of Deinococcus cellulosilyticus NBRC 106333.</title>
        <authorList>
            <person name="Hosoyama A."/>
            <person name="Uohara A."/>
            <person name="Ohji S."/>
            <person name="Ichikawa N."/>
        </authorList>
    </citation>
    <scope>NUCLEOTIDE SEQUENCE [LARGE SCALE GENOMIC DNA]</scope>
    <source>
        <strain evidence="1 2">NBRC 106333</strain>
    </source>
</reference>
<dbReference type="OrthoDB" id="71423at2"/>
<gene>
    <name evidence="1" type="ORF">DC3_40010</name>
</gene>
<protein>
    <submittedName>
        <fullName evidence="1">Uncharacterized protein</fullName>
    </submittedName>
</protein>
<sequence>MRLIMQSAHVETREGRISRVTTQNRAYVIVRTVEHWRSGGRWWRGECPRNYYLLRTREGTLLEVYEEILTWTLSAIQD</sequence>
<keyword evidence="2" id="KW-1185">Reference proteome</keyword>
<proteinExistence type="predicted"/>
<organism evidence="1 2">
    <name type="scientific">Deinococcus cellulosilyticus (strain DSM 18568 / NBRC 106333 / KACC 11606 / 5516J-15)</name>
    <dbReference type="NCBI Taxonomy" id="1223518"/>
    <lineage>
        <taxon>Bacteria</taxon>
        <taxon>Thermotogati</taxon>
        <taxon>Deinococcota</taxon>
        <taxon>Deinococci</taxon>
        <taxon>Deinococcales</taxon>
        <taxon>Deinococcaceae</taxon>
        <taxon>Deinococcus</taxon>
    </lineage>
</organism>
<dbReference type="AlphaFoldDB" id="A0A511N7C6"/>
<evidence type="ECO:0000313" key="1">
    <source>
        <dbReference type="EMBL" id="GEM48366.1"/>
    </source>
</evidence>
<comment type="caution">
    <text evidence="1">The sequence shown here is derived from an EMBL/GenBank/DDBJ whole genome shotgun (WGS) entry which is preliminary data.</text>
</comment>
<dbReference type="Proteomes" id="UP000321306">
    <property type="component" value="Unassembled WGS sequence"/>
</dbReference>
<name>A0A511N7C6_DEIC1</name>
<dbReference type="EMBL" id="BJXB01000020">
    <property type="protein sequence ID" value="GEM48366.1"/>
    <property type="molecule type" value="Genomic_DNA"/>
</dbReference>
<accession>A0A511N7C6</accession>